<name>A0A9N9PR82_9HELO</name>
<accession>A0A9N9PR82</accession>
<feature type="compositionally biased region" description="Polar residues" evidence="1">
    <location>
        <begin position="528"/>
        <end position="539"/>
    </location>
</feature>
<gene>
    <name evidence="2" type="ORF">HYFRA_00007563</name>
</gene>
<dbReference type="OrthoDB" id="10391144at2759"/>
<evidence type="ECO:0000313" key="3">
    <source>
        <dbReference type="Proteomes" id="UP000696280"/>
    </source>
</evidence>
<organism evidence="2 3">
    <name type="scientific">Hymenoscyphus fraxineus</name>
    <dbReference type="NCBI Taxonomy" id="746836"/>
    <lineage>
        <taxon>Eukaryota</taxon>
        <taxon>Fungi</taxon>
        <taxon>Dikarya</taxon>
        <taxon>Ascomycota</taxon>
        <taxon>Pezizomycotina</taxon>
        <taxon>Leotiomycetes</taxon>
        <taxon>Helotiales</taxon>
        <taxon>Helotiaceae</taxon>
        <taxon>Hymenoscyphus</taxon>
    </lineage>
</organism>
<protein>
    <submittedName>
        <fullName evidence="2">Uncharacterized protein</fullName>
    </submittedName>
</protein>
<proteinExistence type="predicted"/>
<evidence type="ECO:0000256" key="1">
    <source>
        <dbReference type="SAM" id="MobiDB-lite"/>
    </source>
</evidence>
<evidence type="ECO:0000313" key="2">
    <source>
        <dbReference type="EMBL" id="CAG8952850.1"/>
    </source>
</evidence>
<feature type="region of interest" description="Disordered" evidence="1">
    <location>
        <begin position="193"/>
        <end position="212"/>
    </location>
</feature>
<dbReference type="AlphaFoldDB" id="A0A9N9PR82"/>
<feature type="region of interest" description="Disordered" evidence="1">
    <location>
        <begin position="525"/>
        <end position="546"/>
    </location>
</feature>
<keyword evidence="3" id="KW-1185">Reference proteome</keyword>
<dbReference type="Proteomes" id="UP000696280">
    <property type="component" value="Unassembled WGS sequence"/>
</dbReference>
<comment type="caution">
    <text evidence="2">The sequence shown here is derived from an EMBL/GenBank/DDBJ whole genome shotgun (WGS) entry which is preliminary data.</text>
</comment>
<sequence>MDDETMFMDNMHDNLLSLYIDETARELIAMVLNGARAVKLSELETLVLSSFPSSQQEVTNLIKDLFRRVYEKATETTCQIRHVEDIHFIIKNDILPKLRSDAQQALTSALETERCRQIVGWEVWTPIIKNIFNVLGDGFEGDVGNAVEFFSKGKSGPSGDILKMYKDSLPDEKLDIEWYAVYLGEAIARGEVEAQSPKSHQSGVDKNEENPGVTVEGQTYQHVQQSIDGKVKASQEIILQKVQDAIRAQVAEISKVINDGMKATNEQIARQNAHHDSSKAEILEVVNEIFKASQPATHKEVSNKIDRDVYINKSELISHIDKTIREAVMQSMSSTSEFGVIRDEVDKKIHQNMQTTISSLFNMELRLHERISAIETSTGESNAQLAHQCNALKDEVEKMKLTTPTPSFRATEKTFEQHTRDSQVENSTIEDLEKVAKSKTNVKNGLQARFNKFKSATPVLSIQVAEQTVAAHLKEDEQAKNVNNAAKKTDNLAFQVAFPGQDIAPTAAQLWEEIKMLRAEIKELKDTPPSSVASDPHSGNNGGAGTMEKQALEDWSFLKPSEKSVGIADDVATNAAVHGSDGDSESLQDIHARLVRGGRLFPEIDYGDI</sequence>
<dbReference type="EMBL" id="CAJVRL010000048">
    <property type="protein sequence ID" value="CAG8952850.1"/>
    <property type="molecule type" value="Genomic_DNA"/>
</dbReference>
<reference evidence="2" key="1">
    <citation type="submission" date="2021-07" db="EMBL/GenBank/DDBJ databases">
        <authorList>
            <person name="Durling M."/>
        </authorList>
    </citation>
    <scope>NUCLEOTIDE SEQUENCE</scope>
</reference>